<dbReference type="GO" id="GO:0005506">
    <property type="term" value="F:iron ion binding"/>
    <property type="evidence" value="ECO:0007669"/>
    <property type="project" value="InterPro"/>
</dbReference>
<dbReference type="Proteomes" id="UP000015241">
    <property type="component" value="Unassembled WGS sequence"/>
</dbReference>
<comment type="cofactor">
    <cofactor evidence="1 9">
        <name>heme</name>
        <dbReference type="ChEBI" id="CHEBI:30413"/>
    </cofactor>
</comment>
<evidence type="ECO:0000256" key="10">
    <source>
        <dbReference type="SAM" id="SignalP"/>
    </source>
</evidence>
<keyword evidence="4 9" id="KW-0349">Heme</keyword>
<evidence type="ECO:0000256" key="9">
    <source>
        <dbReference type="PIRSR" id="PIRSR602403-1"/>
    </source>
</evidence>
<sequence>MSFVNLLTKSLLTLFITHLLWRVAQRVLRKSPLDNLPGPAQAPWLMGHLPQWYDRHGGEFQRQIAQDYGPVVKMQGMMGKPLLYIYDLRALHTMLIKQPTTYDIIDNHIKWSTLLFGPGLISVVGDQHRKQRKMLNPAFSATHLRDMLPTFYKIAEKLRDAIKERVHSRAQELDVLNWMSRAALESIAQGGIGVSVDPLIQDATDEYSEALKALMPAVHDLGVLRFALLIPRISEIGPAWLRRRFLEMLPHQGLQRMKGIVDSMARKSVRIYEEKKALLQRGEEETSKQIAEGKDILSLLMRANMAVSEESEDRLSEEELVSQMALLLYTGTDTTSNTMVKILERLAQNEDVQAKLRQELVEAQRGERLSYDDLMRLPILDAVVRETLRLDPVASPVARHPAKGAVLPLSEHIRGRDGSMISEVCIPKGTEIIIGILGHNTNKALWGEDANEWKPERWLAPLPGIVSEVPIPGVYANLMTFLGGGRACIGFKFAELEMKVILSMLLSTFRFEMPNDKAIVWNVAEIQYPTVGRVVNVPEMPMKVSML</sequence>
<dbReference type="STRING" id="743788.S8FV06"/>
<dbReference type="HOGENOM" id="CLU_001570_5_11_1"/>
<evidence type="ECO:0000256" key="6">
    <source>
        <dbReference type="ARBA" id="ARBA00023002"/>
    </source>
</evidence>
<dbReference type="AlphaFoldDB" id="S8FV06"/>
<keyword evidence="10" id="KW-0732">Signal</keyword>
<feature type="signal peptide" evidence="10">
    <location>
        <begin position="1"/>
        <end position="26"/>
    </location>
</feature>
<keyword evidence="7 9" id="KW-0408">Iron</keyword>
<evidence type="ECO:0000256" key="1">
    <source>
        <dbReference type="ARBA" id="ARBA00001971"/>
    </source>
</evidence>
<comment type="similarity">
    <text evidence="3">Belongs to the cytochrome P450 family.</text>
</comment>
<evidence type="ECO:0000313" key="12">
    <source>
        <dbReference type="Proteomes" id="UP000015241"/>
    </source>
</evidence>
<dbReference type="eggNOG" id="KOG0158">
    <property type="taxonomic scope" value="Eukaryota"/>
</dbReference>
<keyword evidence="8" id="KW-0503">Monooxygenase</keyword>
<dbReference type="EMBL" id="KE504137">
    <property type="protein sequence ID" value="EPT02070.1"/>
    <property type="molecule type" value="Genomic_DNA"/>
</dbReference>
<dbReference type="InParanoid" id="S8FV06"/>
<evidence type="ECO:0000256" key="4">
    <source>
        <dbReference type="ARBA" id="ARBA00022617"/>
    </source>
</evidence>
<dbReference type="GO" id="GO:0016705">
    <property type="term" value="F:oxidoreductase activity, acting on paired donors, with incorporation or reduction of molecular oxygen"/>
    <property type="evidence" value="ECO:0007669"/>
    <property type="project" value="InterPro"/>
</dbReference>
<evidence type="ECO:0000313" key="11">
    <source>
        <dbReference type="EMBL" id="EPT02070.1"/>
    </source>
</evidence>
<dbReference type="GO" id="GO:0004497">
    <property type="term" value="F:monooxygenase activity"/>
    <property type="evidence" value="ECO:0007669"/>
    <property type="project" value="UniProtKB-KW"/>
</dbReference>
<dbReference type="PANTHER" id="PTHR24305:SF166">
    <property type="entry name" value="CYTOCHROME P450 12A4, MITOCHONDRIAL-RELATED"/>
    <property type="match status" value="1"/>
</dbReference>
<dbReference type="Gene3D" id="1.10.630.10">
    <property type="entry name" value="Cytochrome P450"/>
    <property type="match status" value="1"/>
</dbReference>
<keyword evidence="5 9" id="KW-0479">Metal-binding</keyword>
<dbReference type="InterPro" id="IPR050121">
    <property type="entry name" value="Cytochrome_P450_monoxygenase"/>
</dbReference>
<dbReference type="InterPro" id="IPR001128">
    <property type="entry name" value="Cyt_P450"/>
</dbReference>
<evidence type="ECO:0000256" key="5">
    <source>
        <dbReference type="ARBA" id="ARBA00022723"/>
    </source>
</evidence>
<dbReference type="PRINTS" id="PR00465">
    <property type="entry name" value="EP450IV"/>
</dbReference>
<proteinExistence type="inferred from homology"/>
<feature type="chain" id="PRO_5004564189" description="Cytochrome P450" evidence="10">
    <location>
        <begin position="27"/>
        <end position="547"/>
    </location>
</feature>
<evidence type="ECO:0000256" key="3">
    <source>
        <dbReference type="ARBA" id="ARBA00010617"/>
    </source>
</evidence>
<dbReference type="GO" id="GO:0020037">
    <property type="term" value="F:heme binding"/>
    <property type="evidence" value="ECO:0007669"/>
    <property type="project" value="InterPro"/>
</dbReference>
<reference evidence="11 12" key="1">
    <citation type="journal article" date="2012" name="Science">
        <title>The Paleozoic origin of enzymatic lignin decomposition reconstructed from 31 fungal genomes.</title>
        <authorList>
            <person name="Floudas D."/>
            <person name="Binder M."/>
            <person name="Riley R."/>
            <person name="Barry K."/>
            <person name="Blanchette R.A."/>
            <person name="Henrissat B."/>
            <person name="Martinez A.T."/>
            <person name="Otillar R."/>
            <person name="Spatafora J.W."/>
            <person name="Yadav J.S."/>
            <person name="Aerts A."/>
            <person name="Benoit I."/>
            <person name="Boyd A."/>
            <person name="Carlson A."/>
            <person name="Copeland A."/>
            <person name="Coutinho P.M."/>
            <person name="de Vries R.P."/>
            <person name="Ferreira P."/>
            <person name="Findley K."/>
            <person name="Foster B."/>
            <person name="Gaskell J."/>
            <person name="Glotzer D."/>
            <person name="Gorecki P."/>
            <person name="Heitman J."/>
            <person name="Hesse C."/>
            <person name="Hori C."/>
            <person name="Igarashi K."/>
            <person name="Jurgens J.A."/>
            <person name="Kallen N."/>
            <person name="Kersten P."/>
            <person name="Kohler A."/>
            <person name="Kuees U."/>
            <person name="Kumar T.K.A."/>
            <person name="Kuo A."/>
            <person name="LaButti K."/>
            <person name="Larrondo L.F."/>
            <person name="Lindquist E."/>
            <person name="Ling A."/>
            <person name="Lombard V."/>
            <person name="Lucas S."/>
            <person name="Lundell T."/>
            <person name="Martin R."/>
            <person name="McLaughlin D.J."/>
            <person name="Morgenstern I."/>
            <person name="Morin E."/>
            <person name="Murat C."/>
            <person name="Nagy L.G."/>
            <person name="Nolan M."/>
            <person name="Ohm R.A."/>
            <person name="Patyshakuliyeva A."/>
            <person name="Rokas A."/>
            <person name="Ruiz-Duenas F.J."/>
            <person name="Sabat G."/>
            <person name="Salamov A."/>
            <person name="Samejima M."/>
            <person name="Schmutz J."/>
            <person name="Slot J.C."/>
            <person name="St John F."/>
            <person name="Stenlid J."/>
            <person name="Sun H."/>
            <person name="Sun S."/>
            <person name="Syed K."/>
            <person name="Tsang A."/>
            <person name="Wiebenga A."/>
            <person name="Young D."/>
            <person name="Pisabarro A."/>
            <person name="Eastwood D.C."/>
            <person name="Martin F."/>
            <person name="Cullen D."/>
            <person name="Grigoriev I.V."/>
            <person name="Hibbett D.S."/>
        </authorList>
    </citation>
    <scope>NUCLEOTIDE SEQUENCE</scope>
    <source>
        <strain evidence="12">FP-58527</strain>
    </source>
</reference>
<evidence type="ECO:0000256" key="7">
    <source>
        <dbReference type="ARBA" id="ARBA00023004"/>
    </source>
</evidence>
<feature type="binding site" description="axial binding residue" evidence="9">
    <location>
        <position position="488"/>
    </location>
    <ligand>
        <name>heme</name>
        <dbReference type="ChEBI" id="CHEBI:30413"/>
    </ligand>
    <ligandPart>
        <name>Fe</name>
        <dbReference type="ChEBI" id="CHEBI:18248"/>
    </ligandPart>
</feature>
<dbReference type="InterPro" id="IPR036396">
    <property type="entry name" value="Cyt_P450_sf"/>
</dbReference>
<dbReference type="OrthoDB" id="1470350at2759"/>
<dbReference type="PANTHER" id="PTHR24305">
    <property type="entry name" value="CYTOCHROME P450"/>
    <property type="match status" value="1"/>
</dbReference>
<accession>S8FV06</accession>
<comment type="pathway">
    <text evidence="2">Secondary metabolite biosynthesis.</text>
</comment>
<evidence type="ECO:0000256" key="8">
    <source>
        <dbReference type="ARBA" id="ARBA00023033"/>
    </source>
</evidence>
<keyword evidence="12" id="KW-1185">Reference proteome</keyword>
<dbReference type="SUPFAM" id="SSF48264">
    <property type="entry name" value="Cytochrome P450"/>
    <property type="match status" value="1"/>
</dbReference>
<organism evidence="11 12">
    <name type="scientific">Fomitopsis schrenkii</name>
    <name type="common">Brown rot fungus</name>
    <dbReference type="NCBI Taxonomy" id="2126942"/>
    <lineage>
        <taxon>Eukaryota</taxon>
        <taxon>Fungi</taxon>
        <taxon>Dikarya</taxon>
        <taxon>Basidiomycota</taxon>
        <taxon>Agaricomycotina</taxon>
        <taxon>Agaricomycetes</taxon>
        <taxon>Polyporales</taxon>
        <taxon>Fomitopsis</taxon>
    </lineage>
</organism>
<evidence type="ECO:0000256" key="2">
    <source>
        <dbReference type="ARBA" id="ARBA00005179"/>
    </source>
</evidence>
<dbReference type="Pfam" id="PF00067">
    <property type="entry name" value="p450"/>
    <property type="match status" value="1"/>
</dbReference>
<gene>
    <name evidence="11" type="ORF">FOMPIDRAFT_1118855</name>
</gene>
<name>S8FV06_FOMSC</name>
<evidence type="ECO:0008006" key="13">
    <source>
        <dbReference type="Google" id="ProtNLM"/>
    </source>
</evidence>
<dbReference type="InterPro" id="IPR002403">
    <property type="entry name" value="Cyt_P450_E_grp-IV"/>
</dbReference>
<dbReference type="PRINTS" id="PR00385">
    <property type="entry name" value="P450"/>
</dbReference>
<protein>
    <recommendedName>
        <fullName evidence="13">Cytochrome P450</fullName>
    </recommendedName>
</protein>
<keyword evidence="6" id="KW-0560">Oxidoreductase</keyword>